<protein>
    <submittedName>
        <fullName evidence="3">Phosphoesterase PA-phosphatase related protein</fullName>
    </submittedName>
</protein>
<reference evidence="3 4" key="1">
    <citation type="journal article" date="2014" name="PLoS Genet.">
        <title>Phylogenetically driven sequencing of extremely halophilic archaea reveals strategies for static and dynamic osmo-response.</title>
        <authorList>
            <person name="Becker E.A."/>
            <person name="Seitzer P.M."/>
            <person name="Tritt A."/>
            <person name="Larsen D."/>
            <person name="Krusor M."/>
            <person name="Yao A.I."/>
            <person name="Wu D."/>
            <person name="Madern D."/>
            <person name="Eisen J.A."/>
            <person name="Darling A.E."/>
            <person name="Facciotti M.T."/>
        </authorList>
    </citation>
    <scope>NUCLEOTIDE SEQUENCE [LARGE SCALE GENOMIC DNA]</scope>
    <source>
        <strain evidence="3 4">DSM 1137</strain>
    </source>
</reference>
<evidence type="ECO:0000259" key="2">
    <source>
        <dbReference type="SMART" id="SM00014"/>
    </source>
</evidence>
<gene>
    <name evidence="3" type="ORF">C471_05856</name>
</gene>
<organism evidence="3 4">
    <name type="scientific">Halorubrum saccharovorum DSM 1137</name>
    <dbReference type="NCBI Taxonomy" id="1227484"/>
    <lineage>
        <taxon>Archaea</taxon>
        <taxon>Methanobacteriati</taxon>
        <taxon>Methanobacteriota</taxon>
        <taxon>Stenosarchaea group</taxon>
        <taxon>Halobacteria</taxon>
        <taxon>Halobacteriales</taxon>
        <taxon>Haloferacaceae</taxon>
        <taxon>Halorubrum</taxon>
    </lineage>
</organism>
<dbReference type="InterPro" id="IPR000326">
    <property type="entry name" value="PAP2/HPO"/>
</dbReference>
<dbReference type="SUPFAM" id="SSF48317">
    <property type="entry name" value="Acid phosphatase/Vanadium-dependent haloperoxidase"/>
    <property type="match status" value="1"/>
</dbReference>
<dbReference type="CDD" id="cd01610">
    <property type="entry name" value="PAP2_like"/>
    <property type="match status" value="1"/>
</dbReference>
<keyword evidence="1" id="KW-0472">Membrane</keyword>
<feature type="transmembrane region" description="Helical" evidence="1">
    <location>
        <begin position="282"/>
        <end position="302"/>
    </location>
</feature>
<feature type="transmembrane region" description="Helical" evidence="1">
    <location>
        <begin position="255"/>
        <end position="275"/>
    </location>
</feature>
<feature type="transmembrane region" description="Helical" evidence="1">
    <location>
        <begin position="308"/>
        <end position="328"/>
    </location>
</feature>
<evidence type="ECO:0000256" key="1">
    <source>
        <dbReference type="SAM" id="Phobius"/>
    </source>
</evidence>
<comment type="caution">
    <text evidence="3">The sequence shown here is derived from an EMBL/GenBank/DDBJ whole genome shotgun (WGS) entry which is preliminary data.</text>
</comment>
<dbReference type="InterPro" id="IPR036938">
    <property type="entry name" value="PAP2/HPO_sf"/>
</dbReference>
<proteinExistence type="predicted"/>
<feature type="transmembrane region" description="Helical" evidence="1">
    <location>
        <begin position="230"/>
        <end position="249"/>
    </location>
</feature>
<feature type="transmembrane region" description="Helical" evidence="1">
    <location>
        <begin position="150"/>
        <end position="167"/>
    </location>
</feature>
<feature type="transmembrane region" description="Helical" evidence="1">
    <location>
        <begin position="119"/>
        <end position="138"/>
    </location>
</feature>
<feature type="domain" description="Phosphatidic acid phosphatase type 2/haloperoxidase" evidence="2">
    <location>
        <begin position="62"/>
        <end position="190"/>
    </location>
</feature>
<dbReference type="eggNOG" id="arCOG03058">
    <property type="taxonomic scope" value="Archaea"/>
</dbReference>
<dbReference type="RefSeq" id="WP_004047124.1">
    <property type="nucleotide sequence ID" value="NZ_AOJE01000016.1"/>
</dbReference>
<dbReference type="PANTHER" id="PTHR14969:SF13">
    <property type="entry name" value="AT30094P"/>
    <property type="match status" value="1"/>
</dbReference>
<dbReference type="PATRIC" id="fig|1227484.4.peg.1204"/>
<dbReference type="Gene3D" id="1.20.144.10">
    <property type="entry name" value="Phosphatidic acid phosphatase type 2/haloperoxidase"/>
    <property type="match status" value="1"/>
</dbReference>
<feature type="transmembrane region" description="Helical" evidence="1">
    <location>
        <begin position="62"/>
        <end position="84"/>
    </location>
</feature>
<keyword evidence="4" id="KW-1185">Reference proteome</keyword>
<dbReference type="PANTHER" id="PTHR14969">
    <property type="entry name" value="SPHINGOSINE-1-PHOSPHATE PHOSPHOHYDROLASE"/>
    <property type="match status" value="1"/>
</dbReference>
<sequence>MTGLVAAERGLGEIALVDALPEVVVVAFAAVTHLADPWFLFGLLAIGYWFADDRFAAAPRRAGATAIAAVTCAYAATALGKAWFAVPRPAGAVGPADVPAWLPGLLSAWYEAQVLSDGFGFPSGHATGGAAAYLALALVYDRAWTARKRLLAAVGVAVAVAASRVVIEVHYLVDVLAGLAVGGGVVLGALWLAGDPRIRRSGSGGAEDGSATDGGGSEPYAATAALDPTLSFLLAAVVSVGALAVAVESGHTGEVVEAGIGIATGAGGAIGWRLVDGDEPAVPVRVAVPALAVTGGLWVGAYALSGTLAVTLAATTAAVIAVVALPALPDRLERLSAGRN</sequence>
<name>M0E3Y7_9EURY</name>
<dbReference type="STRING" id="1227484.C471_05856"/>
<evidence type="ECO:0000313" key="4">
    <source>
        <dbReference type="Proteomes" id="UP000011514"/>
    </source>
</evidence>
<dbReference type="SMART" id="SM00014">
    <property type="entry name" value="acidPPc"/>
    <property type="match status" value="1"/>
</dbReference>
<dbReference type="EMBL" id="AOJE01000016">
    <property type="protein sequence ID" value="ELZ41758.1"/>
    <property type="molecule type" value="Genomic_DNA"/>
</dbReference>
<dbReference type="Pfam" id="PF01569">
    <property type="entry name" value="PAP2"/>
    <property type="match status" value="1"/>
</dbReference>
<feature type="transmembrane region" description="Helical" evidence="1">
    <location>
        <begin position="173"/>
        <end position="193"/>
    </location>
</feature>
<keyword evidence="1" id="KW-1133">Transmembrane helix</keyword>
<evidence type="ECO:0000313" key="3">
    <source>
        <dbReference type="EMBL" id="ELZ41758.1"/>
    </source>
</evidence>
<dbReference type="OrthoDB" id="10182at2157"/>
<feature type="transmembrane region" description="Helical" evidence="1">
    <location>
        <begin position="23"/>
        <end position="50"/>
    </location>
</feature>
<dbReference type="AlphaFoldDB" id="M0E3Y7"/>
<keyword evidence="1" id="KW-0812">Transmembrane</keyword>
<dbReference type="Proteomes" id="UP000011514">
    <property type="component" value="Unassembled WGS sequence"/>
</dbReference>
<accession>M0E3Y7</accession>